<feature type="non-terminal residue" evidence="5">
    <location>
        <position position="1"/>
    </location>
</feature>
<sequence length="273" mass="30682">DAEFKNKPIISFNTSESKPGKQIAINIEAKPKSSVAILGYDQRTFLLKSGNDIEKSTVISAVNKLVGCDGSEDFGSCASSSNHHYHYGYYSSRNNFRESGLIHFTNIRYPIPRYYEKVLYTAPRIVGGSDKVRDEIVPLSMAAARPAMKNADHDAEEDDAKDATPHREQKMIAIKPKSVRIREDFPETWLFEVIALKYNNLTITDTGKSKIVRKIPDSITSWFISSFAINKLDGFGLADTKAMLRVFRPFFVRLSLPYSVIRGETVAIPVTVY</sequence>
<name>A0A443RW59_9ACAR</name>
<dbReference type="Gene3D" id="6.20.50.160">
    <property type="match status" value="1"/>
</dbReference>
<dbReference type="PANTHER" id="PTHR11412">
    <property type="entry name" value="MACROGLOBULIN / COMPLEMENT"/>
    <property type="match status" value="1"/>
</dbReference>
<dbReference type="STRING" id="299467.A0A443RW59"/>
<organism evidence="5 6">
    <name type="scientific">Leptotrombidium deliense</name>
    <dbReference type="NCBI Taxonomy" id="299467"/>
    <lineage>
        <taxon>Eukaryota</taxon>
        <taxon>Metazoa</taxon>
        <taxon>Ecdysozoa</taxon>
        <taxon>Arthropoda</taxon>
        <taxon>Chelicerata</taxon>
        <taxon>Arachnida</taxon>
        <taxon>Acari</taxon>
        <taxon>Acariformes</taxon>
        <taxon>Trombidiformes</taxon>
        <taxon>Prostigmata</taxon>
        <taxon>Anystina</taxon>
        <taxon>Parasitengona</taxon>
        <taxon>Trombiculoidea</taxon>
        <taxon>Trombiculidae</taxon>
        <taxon>Leptotrombidium</taxon>
    </lineage>
</organism>
<dbReference type="OrthoDB" id="6359008at2759"/>
<dbReference type="SMART" id="SM01360">
    <property type="entry name" value="A2M"/>
    <property type="match status" value="1"/>
</dbReference>
<dbReference type="InterPro" id="IPR013783">
    <property type="entry name" value="Ig-like_fold"/>
</dbReference>
<dbReference type="PANTHER" id="PTHR11412:SF136">
    <property type="entry name" value="CD109 ANTIGEN"/>
    <property type="match status" value="1"/>
</dbReference>
<dbReference type="Gene3D" id="2.60.40.10">
    <property type="entry name" value="Immunoglobulins"/>
    <property type="match status" value="1"/>
</dbReference>
<keyword evidence="1" id="KW-0732">Signal</keyword>
<dbReference type="VEuPathDB" id="VectorBase:LDEU012652"/>
<keyword evidence="6" id="KW-1185">Reference proteome</keyword>
<accession>A0A443RW59</accession>
<proteinExistence type="predicted"/>
<evidence type="ECO:0000259" key="4">
    <source>
        <dbReference type="SMART" id="SM01360"/>
    </source>
</evidence>
<dbReference type="Gene3D" id="2.20.130.20">
    <property type="match status" value="1"/>
</dbReference>
<reference evidence="5 6" key="1">
    <citation type="journal article" date="2018" name="Gigascience">
        <title>Genomes of trombidid mites reveal novel predicted allergens and laterally-transferred genes associated with secondary metabolism.</title>
        <authorList>
            <person name="Dong X."/>
            <person name="Chaisiri K."/>
            <person name="Xia D."/>
            <person name="Armstrong S.D."/>
            <person name="Fang Y."/>
            <person name="Donnelly M.J."/>
            <person name="Kadowaki T."/>
            <person name="McGarry J.W."/>
            <person name="Darby A.C."/>
            <person name="Makepeace B.L."/>
        </authorList>
    </citation>
    <scope>NUCLEOTIDE SEQUENCE [LARGE SCALE GENOMIC DNA]</scope>
    <source>
        <strain evidence="5">UoL-UT</strain>
    </source>
</reference>
<protein>
    <submittedName>
        <fullName evidence="5">CD109 antigen-like isoform X2</fullName>
    </submittedName>
</protein>
<feature type="region of interest" description="Disordered" evidence="3">
    <location>
        <begin position="148"/>
        <end position="167"/>
    </location>
</feature>
<dbReference type="GO" id="GO:0004866">
    <property type="term" value="F:endopeptidase inhibitor activity"/>
    <property type="evidence" value="ECO:0007669"/>
    <property type="project" value="InterPro"/>
</dbReference>
<evidence type="ECO:0000313" key="5">
    <source>
        <dbReference type="EMBL" id="RWS19388.1"/>
    </source>
</evidence>
<dbReference type="InterPro" id="IPR050473">
    <property type="entry name" value="A2M/Complement_sys"/>
</dbReference>
<evidence type="ECO:0000256" key="2">
    <source>
        <dbReference type="ARBA" id="ARBA00022966"/>
    </source>
</evidence>
<feature type="non-terminal residue" evidence="5">
    <location>
        <position position="273"/>
    </location>
</feature>
<feature type="domain" description="Alpha-2-macroglobulin" evidence="4">
    <location>
        <begin position="188"/>
        <end position="273"/>
    </location>
</feature>
<evidence type="ECO:0000256" key="3">
    <source>
        <dbReference type="SAM" id="MobiDB-lite"/>
    </source>
</evidence>
<evidence type="ECO:0000313" key="6">
    <source>
        <dbReference type="Proteomes" id="UP000288716"/>
    </source>
</evidence>
<dbReference type="Proteomes" id="UP000288716">
    <property type="component" value="Unassembled WGS sequence"/>
</dbReference>
<comment type="caution">
    <text evidence="5">The sequence shown here is derived from an EMBL/GenBank/DDBJ whole genome shotgun (WGS) entry which is preliminary data.</text>
</comment>
<dbReference type="Pfam" id="PF00207">
    <property type="entry name" value="A2M"/>
    <property type="match status" value="1"/>
</dbReference>
<dbReference type="EMBL" id="NCKV01026865">
    <property type="protein sequence ID" value="RWS19388.1"/>
    <property type="molecule type" value="Genomic_DNA"/>
</dbReference>
<dbReference type="InterPro" id="IPR001599">
    <property type="entry name" value="Macroglobln_a2"/>
</dbReference>
<keyword evidence="2" id="KW-0882">Thioester bond</keyword>
<dbReference type="AlphaFoldDB" id="A0A443RW59"/>
<gene>
    <name evidence="5" type="ORF">B4U80_09573</name>
</gene>
<evidence type="ECO:0000256" key="1">
    <source>
        <dbReference type="ARBA" id="ARBA00022729"/>
    </source>
</evidence>